<evidence type="ECO:0000256" key="1">
    <source>
        <dbReference type="SAM" id="Coils"/>
    </source>
</evidence>
<protein>
    <submittedName>
        <fullName evidence="2">Uncharacterized protein</fullName>
    </submittedName>
</protein>
<accession>A0AA97FEN7</accession>
<keyword evidence="1" id="KW-0175">Coiled coil</keyword>
<dbReference type="Proteomes" id="UP001301797">
    <property type="component" value="Chromosome"/>
</dbReference>
<dbReference type="Gene3D" id="1.20.5.1700">
    <property type="match status" value="1"/>
</dbReference>
<gene>
    <name evidence="2" type="ORF">F1737_04635</name>
</gene>
<dbReference type="EMBL" id="CP043875">
    <property type="protein sequence ID" value="WOF16041.1"/>
    <property type="molecule type" value="Genomic_DNA"/>
</dbReference>
<dbReference type="RefSeq" id="WP_317137616.1">
    <property type="nucleotide sequence ID" value="NZ_CP043875.1"/>
</dbReference>
<proteinExistence type="predicted"/>
<dbReference type="AlphaFoldDB" id="A0AA97FEN7"/>
<keyword evidence="3" id="KW-1185">Reference proteome</keyword>
<organism evidence="2 3">
    <name type="scientific">Methanochimaera problematica</name>
    <dbReference type="NCBI Taxonomy" id="2609417"/>
    <lineage>
        <taxon>Archaea</taxon>
        <taxon>Methanobacteriati</taxon>
        <taxon>Methanobacteriota</taxon>
        <taxon>Stenosarchaea group</taxon>
        <taxon>Methanomicrobia</taxon>
        <taxon>Methanomicrobiales</taxon>
        <taxon>Methanomicrobiaceae</taxon>
        <taxon>Methanochimaera</taxon>
    </lineage>
</organism>
<sequence>MIKCECGRWFSNKRALAAHQSKCEVFRKRKDDEKAQLSELKQQISEYDQKIKEQAEENDTLVQENKKLKYELEEHRIAVCGLKRKCELLEYDNSKLKEEIDCS</sequence>
<name>A0AA97FEN7_9EURY</name>
<evidence type="ECO:0000313" key="3">
    <source>
        <dbReference type="Proteomes" id="UP001301797"/>
    </source>
</evidence>
<dbReference type="KEGG" id="mefw:F1737_04635"/>
<evidence type="ECO:0000313" key="2">
    <source>
        <dbReference type="EMBL" id="WOF16041.1"/>
    </source>
</evidence>
<feature type="coiled-coil region" evidence="1">
    <location>
        <begin position="23"/>
        <end position="78"/>
    </location>
</feature>
<dbReference type="GeneID" id="85229438"/>
<reference evidence="2 3" key="1">
    <citation type="submission" date="2019-09" db="EMBL/GenBank/DDBJ databases">
        <title>The complete genome of Methanoplanus sp. FWC-SCC4.</title>
        <authorList>
            <person name="Chen S.-C."/>
            <person name="Zhou Y.-Z."/>
            <person name="Lai M.-C."/>
        </authorList>
    </citation>
    <scope>NUCLEOTIDE SEQUENCE [LARGE SCALE GENOMIC DNA]</scope>
    <source>
        <strain evidence="2 3">FWC-SCC4</strain>
    </source>
</reference>